<dbReference type="Gene3D" id="3.40.190.290">
    <property type="match status" value="1"/>
</dbReference>
<dbReference type="InterPro" id="IPR036388">
    <property type="entry name" value="WH-like_DNA-bd_sf"/>
</dbReference>
<dbReference type="Pfam" id="PF00126">
    <property type="entry name" value="HTH_1"/>
    <property type="match status" value="1"/>
</dbReference>
<dbReference type="InterPro" id="IPR036390">
    <property type="entry name" value="WH_DNA-bd_sf"/>
</dbReference>
<dbReference type="Pfam" id="PF03466">
    <property type="entry name" value="LysR_substrate"/>
    <property type="match status" value="1"/>
</dbReference>
<keyword evidence="2" id="KW-0805">Transcription regulation</keyword>
<dbReference type="InterPro" id="IPR058163">
    <property type="entry name" value="LysR-type_TF_proteobact-type"/>
</dbReference>
<evidence type="ECO:0000256" key="2">
    <source>
        <dbReference type="ARBA" id="ARBA00023015"/>
    </source>
</evidence>
<dbReference type="Gene3D" id="1.10.10.10">
    <property type="entry name" value="Winged helix-like DNA-binding domain superfamily/Winged helix DNA-binding domain"/>
    <property type="match status" value="1"/>
</dbReference>
<keyword evidence="4" id="KW-0804">Transcription</keyword>
<dbReference type="EMBL" id="FUWP01000004">
    <property type="protein sequence ID" value="SKA11063.1"/>
    <property type="molecule type" value="Genomic_DNA"/>
</dbReference>
<dbReference type="SUPFAM" id="SSF53850">
    <property type="entry name" value="Periplasmic binding protein-like II"/>
    <property type="match status" value="1"/>
</dbReference>
<dbReference type="PANTHER" id="PTHR30537">
    <property type="entry name" value="HTH-TYPE TRANSCRIPTIONAL REGULATOR"/>
    <property type="match status" value="1"/>
</dbReference>
<dbReference type="CDD" id="cd08422">
    <property type="entry name" value="PBP2_CrgA_like"/>
    <property type="match status" value="1"/>
</dbReference>
<dbReference type="FunFam" id="1.10.10.10:FF:000001">
    <property type="entry name" value="LysR family transcriptional regulator"/>
    <property type="match status" value="1"/>
</dbReference>
<dbReference type="AlphaFoldDB" id="A0A1T4R537"/>
<reference evidence="6 7" key="1">
    <citation type="submission" date="2017-02" db="EMBL/GenBank/DDBJ databases">
        <authorList>
            <person name="Peterson S.W."/>
        </authorList>
    </citation>
    <scope>NUCLEOTIDE SEQUENCE [LARGE SCALE GENOMIC DNA]</scope>
    <source>
        <strain evidence="6 7">CECT 9189</strain>
    </source>
</reference>
<accession>A0A1T4R537</accession>
<dbReference type="RefSeq" id="WP_080174074.1">
    <property type="nucleotide sequence ID" value="NZ_AP024855.1"/>
</dbReference>
<dbReference type="InterPro" id="IPR000847">
    <property type="entry name" value="LysR_HTH_N"/>
</dbReference>
<evidence type="ECO:0000313" key="7">
    <source>
        <dbReference type="Proteomes" id="UP000191116"/>
    </source>
</evidence>
<dbReference type="PANTHER" id="PTHR30537:SF35">
    <property type="entry name" value="TRANSCRIPTIONAL REGULATORY PROTEIN"/>
    <property type="match status" value="1"/>
</dbReference>
<protein>
    <submittedName>
        <fullName evidence="6">HTH-type transcriptional regulator DmlR</fullName>
    </submittedName>
</protein>
<dbReference type="GO" id="GO:0043565">
    <property type="term" value="F:sequence-specific DNA binding"/>
    <property type="evidence" value="ECO:0007669"/>
    <property type="project" value="TreeGrafter"/>
</dbReference>
<gene>
    <name evidence="6" type="primary">dmlR_7</name>
    <name evidence="6" type="ORF">CZ814_01191</name>
</gene>
<evidence type="ECO:0000256" key="1">
    <source>
        <dbReference type="ARBA" id="ARBA00009437"/>
    </source>
</evidence>
<evidence type="ECO:0000259" key="5">
    <source>
        <dbReference type="PROSITE" id="PS50931"/>
    </source>
</evidence>
<dbReference type="GO" id="GO:0003700">
    <property type="term" value="F:DNA-binding transcription factor activity"/>
    <property type="evidence" value="ECO:0007669"/>
    <property type="project" value="InterPro"/>
</dbReference>
<organism evidence="6 7">
    <name type="scientific">Photobacterium toruni</name>
    <dbReference type="NCBI Taxonomy" id="1935446"/>
    <lineage>
        <taxon>Bacteria</taxon>
        <taxon>Pseudomonadati</taxon>
        <taxon>Pseudomonadota</taxon>
        <taxon>Gammaproteobacteria</taxon>
        <taxon>Vibrionales</taxon>
        <taxon>Vibrionaceae</taxon>
        <taxon>Photobacterium</taxon>
    </lineage>
</organism>
<dbReference type="PROSITE" id="PS50931">
    <property type="entry name" value="HTH_LYSR"/>
    <property type="match status" value="1"/>
</dbReference>
<dbReference type="GO" id="GO:0006351">
    <property type="term" value="P:DNA-templated transcription"/>
    <property type="evidence" value="ECO:0007669"/>
    <property type="project" value="TreeGrafter"/>
</dbReference>
<feature type="domain" description="HTH lysR-type" evidence="5">
    <location>
        <begin position="1"/>
        <end position="62"/>
    </location>
</feature>
<proteinExistence type="inferred from homology"/>
<dbReference type="FunFam" id="3.40.190.290:FF:000001">
    <property type="entry name" value="Transcriptional regulator, LysR family"/>
    <property type="match status" value="1"/>
</dbReference>
<evidence type="ECO:0000313" key="6">
    <source>
        <dbReference type="EMBL" id="SKA11063.1"/>
    </source>
</evidence>
<evidence type="ECO:0000256" key="4">
    <source>
        <dbReference type="ARBA" id="ARBA00023163"/>
    </source>
</evidence>
<dbReference type="OrthoDB" id="9786526at2"/>
<keyword evidence="3" id="KW-0238">DNA-binding</keyword>
<sequence length="299" mass="33871">MTNNRLFDGIVVFVQVIKSGGFGAAAEVLGHSNSYISKEINKLEARLGVRLLNRTTRTVALTPEGEVYYQECLQLIMDAEQALGLMSQNSLNPRGTLKISCPVWLGSQYLQQVFSEFLTRYPEMQLDIDLSDKTVDVVGDGYDLAIRTSAMLAESSLICKRLFSCKIHTVASPEYLQQHGFPTHPSELHQHHCLCYSNLKHANRWQYSDPEGKIINVEVLQKLRCNNTPMTVAMAVDGMGICHVPAFYIEPQLQRGELTILFPEFDNTQVNVYVVYPSRKHLSAKVRRFIDLLEQRMSK</sequence>
<dbReference type="Proteomes" id="UP000191116">
    <property type="component" value="Unassembled WGS sequence"/>
</dbReference>
<evidence type="ECO:0000256" key="3">
    <source>
        <dbReference type="ARBA" id="ARBA00023125"/>
    </source>
</evidence>
<name>A0A1T4R537_9GAMM</name>
<dbReference type="InterPro" id="IPR005119">
    <property type="entry name" value="LysR_subst-bd"/>
</dbReference>
<comment type="similarity">
    <text evidence="1">Belongs to the LysR transcriptional regulatory family.</text>
</comment>
<dbReference type="SUPFAM" id="SSF46785">
    <property type="entry name" value="Winged helix' DNA-binding domain"/>
    <property type="match status" value="1"/>
</dbReference>